<keyword evidence="6" id="KW-1185">Reference proteome</keyword>
<dbReference type="CDD" id="cd06267">
    <property type="entry name" value="PBP1_LacI_sugar_binding-like"/>
    <property type="match status" value="1"/>
</dbReference>
<evidence type="ECO:0000256" key="3">
    <source>
        <dbReference type="ARBA" id="ARBA00023163"/>
    </source>
</evidence>
<evidence type="ECO:0000256" key="1">
    <source>
        <dbReference type="ARBA" id="ARBA00023015"/>
    </source>
</evidence>
<evidence type="ECO:0000256" key="2">
    <source>
        <dbReference type="ARBA" id="ARBA00023125"/>
    </source>
</evidence>
<evidence type="ECO:0000259" key="4">
    <source>
        <dbReference type="PROSITE" id="PS50932"/>
    </source>
</evidence>
<dbReference type="InterPro" id="IPR000843">
    <property type="entry name" value="HTH_LacI"/>
</dbReference>
<dbReference type="GO" id="GO:0000976">
    <property type="term" value="F:transcription cis-regulatory region binding"/>
    <property type="evidence" value="ECO:0007669"/>
    <property type="project" value="TreeGrafter"/>
</dbReference>
<proteinExistence type="predicted"/>
<sequence>MKEGREVTIYDIAKSLHISPATVSRSLSNHHAISSRTRKKVLEAAHEMGYRSNSFARNLRMQKINVLGVIVPKINSHFISSVIAGMEEVASEYGYRIIISQSMESMQMEKERVYTMFNNRVGGLLVSVACDTTNMKHFKLFFDKKIPVVFFDRVFEGNGNLNVVIDNYRNAYDITRHLIGQGCKRILHIGGNQARAEYKERYRGYRDALLEAGLVCSDELLLINKLDEKAGIEAGEKILRMAERPDGVFAANDICAAHCLQTIKAAGYKVPEDICFAGFNNDPVAEMIEPHLTTVNYPCYEMGEIAMRSLINQLSGSRIINAAGSIILRSGIIVRASSLRRKSS</sequence>
<dbReference type="PANTHER" id="PTHR30146">
    <property type="entry name" value="LACI-RELATED TRANSCRIPTIONAL REPRESSOR"/>
    <property type="match status" value="1"/>
</dbReference>
<dbReference type="InterPro" id="IPR046335">
    <property type="entry name" value="LacI/GalR-like_sensor"/>
</dbReference>
<dbReference type="Pfam" id="PF00356">
    <property type="entry name" value="LacI"/>
    <property type="match status" value="1"/>
</dbReference>
<dbReference type="EMBL" id="JAHSPG010000013">
    <property type="protein sequence ID" value="MBV4358749.1"/>
    <property type="molecule type" value="Genomic_DNA"/>
</dbReference>
<dbReference type="Pfam" id="PF13377">
    <property type="entry name" value="Peripla_BP_3"/>
    <property type="match status" value="1"/>
</dbReference>
<dbReference type="PROSITE" id="PS50932">
    <property type="entry name" value="HTH_LACI_2"/>
    <property type="match status" value="1"/>
</dbReference>
<dbReference type="PANTHER" id="PTHR30146:SF109">
    <property type="entry name" value="HTH-TYPE TRANSCRIPTIONAL REGULATOR GALS"/>
    <property type="match status" value="1"/>
</dbReference>
<dbReference type="SMART" id="SM00354">
    <property type="entry name" value="HTH_LACI"/>
    <property type="match status" value="1"/>
</dbReference>
<dbReference type="GO" id="GO:0003700">
    <property type="term" value="F:DNA-binding transcription factor activity"/>
    <property type="evidence" value="ECO:0007669"/>
    <property type="project" value="TreeGrafter"/>
</dbReference>
<name>A0A9E2SC24_9BACT</name>
<keyword evidence="1" id="KW-0805">Transcription regulation</keyword>
<dbReference type="AlphaFoldDB" id="A0A9E2SC24"/>
<dbReference type="CDD" id="cd01392">
    <property type="entry name" value="HTH_LacI"/>
    <property type="match status" value="1"/>
</dbReference>
<dbReference type="Proteomes" id="UP000812270">
    <property type="component" value="Unassembled WGS sequence"/>
</dbReference>
<keyword evidence="2" id="KW-0238">DNA-binding</keyword>
<accession>A0A9E2SC24</accession>
<feature type="domain" description="HTH lacI-type" evidence="4">
    <location>
        <begin position="7"/>
        <end position="61"/>
    </location>
</feature>
<dbReference type="RefSeq" id="WP_217792471.1">
    <property type="nucleotide sequence ID" value="NZ_JAHSPG010000013.1"/>
</dbReference>
<reference evidence="5" key="1">
    <citation type="submission" date="2021-06" db="EMBL/GenBank/DDBJ databases">
        <authorList>
            <person name="Huq M.A."/>
        </authorList>
    </citation>
    <scope>NUCLEOTIDE SEQUENCE</scope>
    <source>
        <strain evidence="5">MAH-26</strain>
    </source>
</reference>
<gene>
    <name evidence="5" type="ORF">KTO63_16410</name>
</gene>
<comment type="caution">
    <text evidence="5">The sequence shown here is derived from an EMBL/GenBank/DDBJ whole genome shotgun (WGS) entry which is preliminary data.</text>
</comment>
<evidence type="ECO:0000313" key="6">
    <source>
        <dbReference type="Proteomes" id="UP000812270"/>
    </source>
</evidence>
<evidence type="ECO:0000313" key="5">
    <source>
        <dbReference type="EMBL" id="MBV4358749.1"/>
    </source>
</evidence>
<protein>
    <submittedName>
        <fullName evidence="5">LacI family transcriptional regulator</fullName>
    </submittedName>
</protein>
<organism evidence="5 6">
    <name type="scientific">Pinibacter aurantiacus</name>
    <dbReference type="NCBI Taxonomy" id="2851599"/>
    <lineage>
        <taxon>Bacteria</taxon>
        <taxon>Pseudomonadati</taxon>
        <taxon>Bacteroidota</taxon>
        <taxon>Chitinophagia</taxon>
        <taxon>Chitinophagales</taxon>
        <taxon>Chitinophagaceae</taxon>
        <taxon>Pinibacter</taxon>
    </lineage>
</organism>
<keyword evidence="3" id="KW-0804">Transcription</keyword>